<protein>
    <recommendedName>
        <fullName evidence="3">adenosine deaminase</fullName>
        <ecNumber evidence="3">3.5.4.4</ecNumber>
    </recommendedName>
</protein>
<dbReference type="Proteomes" id="UP000561726">
    <property type="component" value="Unassembled WGS sequence"/>
</dbReference>
<dbReference type="NCBIfam" id="TIGR01430">
    <property type="entry name" value="aden_deam"/>
    <property type="match status" value="1"/>
</dbReference>
<comment type="similarity">
    <text evidence="2">Belongs to the metallo-dependent hydrolases superfamily. Adenosine and AMP deaminases family.</text>
</comment>
<evidence type="ECO:0000259" key="8">
    <source>
        <dbReference type="Pfam" id="PF00962"/>
    </source>
</evidence>
<keyword evidence="5 9" id="KW-0378">Hydrolase</keyword>
<dbReference type="GO" id="GO:0009117">
    <property type="term" value="P:nucleotide metabolic process"/>
    <property type="evidence" value="ECO:0007669"/>
    <property type="project" value="UniProtKB-KW"/>
</dbReference>
<dbReference type="GO" id="GO:0046103">
    <property type="term" value="P:inosine biosynthetic process"/>
    <property type="evidence" value="ECO:0007669"/>
    <property type="project" value="TreeGrafter"/>
</dbReference>
<accession>A0A7W8ZXS0</accession>
<dbReference type="SUPFAM" id="SSF51556">
    <property type="entry name" value="Metallo-dependent hydrolases"/>
    <property type="match status" value="1"/>
</dbReference>
<dbReference type="Gene3D" id="3.20.20.140">
    <property type="entry name" value="Metal-dependent hydrolases"/>
    <property type="match status" value="1"/>
</dbReference>
<evidence type="ECO:0000313" key="9">
    <source>
        <dbReference type="EMBL" id="MBB5642194.1"/>
    </source>
</evidence>
<keyword evidence="6" id="KW-0862">Zinc</keyword>
<name>A0A7W8ZXS0_9MICO</name>
<evidence type="ECO:0000256" key="5">
    <source>
        <dbReference type="ARBA" id="ARBA00022801"/>
    </source>
</evidence>
<dbReference type="InterPro" id="IPR032466">
    <property type="entry name" value="Metal_Hydrolase"/>
</dbReference>
<dbReference type="PANTHER" id="PTHR11409:SF43">
    <property type="entry name" value="ADENOSINE DEAMINASE"/>
    <property type="match status" value="1"/>
</dbReference>
<evidence type="ECO:0000256" key="3">
    <source>
        <dbReference type="ARBA" id="ARBA00012784"/>
    </source>
</evidence>
<sequence>MNTTPEEFLMSGGGVSINALPKISLHDHLDGGLRPQTIIELAEAIGLDLPSTDADVLREWFVDQSSAGSLVEYLKTFDVTCAVMQTRDGLFRVAKEYVEDLAADGVIYGEVRWAPEQHLARGLTLDEAVEAVQDGLEAGIEHVESQGKTIRTGQLITAMRHADRSLEIAELAVKYRFDGVVGFDIAGAEAGFPASNHQAAFDLLAREFMPTTVHAGEADGLDSIRSALFDGRALRLGHGVRLAEDVTIERQDDDNTFVTLGPVAQWVRDREVTLEVSPSSNLQTGAIAAWGEDLLDHPFDLLYQLGFKVTVNTDNRLMSDTTLSQELALLSDAFGYDLDDLEVFQLNAASAAFLPLEDREELTNAIIAGFADA</sequence>
<dbReference type="InterPro" id="IPR006330">
    <property type="entry name" value="Ado/ade_deaminase"/>
</dbReference>
<gene>
    <name evidence="9" type="ORF">BJ997_002742</name>
</gene>
<dbReference type="Pfam" id="PF00962">
    <property type="entry name" value="A_deaminase"/>
    <property type="match status" value="1"/>
</dbReference>
<dbReference type="GO" id="GO:0046872">
    <property type="term" value="F:metal ion binding"/>
    <property type="evidence" value="ECO:0007669"/>
    <property type="project" value="UniProtKB-KW"/>
</dbReference>
<dbReference type="GO" id="GO:0005829">
    <property type="term" value="C:cytosol"/>
    <property type="evidence" value="ECO:0007669"/>
    <property type="project" value="TreeGrafter"/>
</dbReference>
<evidence type="ECO:0000256" key="4">
    <source>
        <dbReference type="ARBA" id="ARBA00022723"/>
    </source>
</evidence>
<keyword evidence="7" id="KW-0546">Nucleotide metabolism</keyword>
<dbReference type="GO" id="GO:0006154">
    <property type="term" value="P:adenosine catabolic process"/>
    <property type="evidence" value="ECO:0007669"/>
    <property type="project" value="TreeGrafter"/>
</dbReference>
<evidence type="ECO:0000256" key="7">
    <source>
        <dbReference type="ARBA" id="ARBA00023080"/>
    </source>
</evidence>
<dbReference type="EC" id="3.5.4.4" evidence="3"/>
<evidence type="ECO:0000256" key="2">
    <source>
        <dbReference type="ARBA" id="ARBA00006676"/>
    </source>
</evidence>
<comment type="caution">
    <text evidence="9">The sequence shown here is derived from an EMBL/GenBank/DDBJ whole genome shotgun (WGS) entry which is preliminary data.</text>
</comment>
<dbReference type="PANTHER" id="PTHR11409">
    <property type="entry name" value="ADENOSINE DEAMINASE"/>
    <property type="match status" value="1"/>
</dbReference>
<dbReference type="EMBL" id="JACHBQ010000001">
    <property type="protein sequence ID" value="MBB5642194.1"/>
    <property type="molecule type" value="Genomic_DNA"/>
</dbReference>
<organism evidence="9 10">
    <name type="scientific">Cryobacterium roopkundense</name>
    <dbReference type="NCBI Taxonomy" id="1001240"/>
    <lineage>
        <taxon>Bacteria</taxon>
        <taxon>Bacillati</taxon>
        <taxon>Actinomycetota</taxon>
        <taxon>Actinomycetes</taxon>
        <taxon>Micrococcales</taxon>
        <taxon>Microbacteriaceae</taxon>
        <taxon>Cryobacterium</taxon>
    </lineage>
</organism>
<evidence type="ECO:0000256" key="6">
    <source>
        <dbReference type="ARBA" id="ARBA00022833"/>
    </source>
</evidence>
<dbReference type="InterPro" id="IPR001365">
    <property type="entry name" value="A_deaminase_dom"/>
</dbReference>
<comment type="cofactor">
    <cofactor evidence="1">
        <name>Zn(2+)</name>
        <dbReference type="ChEBI" id="CHEBI:29105"/>
    </cofactor>
</comment>
<evidence type="ECO:0000313" key="10">
    <source>
        <dbReference type="Proteomes" id="UP000561726"/>
    </source>
</evidence>
<proteinExistence type="inferred from homology"/>
<keyword evidence="4" id="KW-0479">Metal-binding</keyword>
<reference evidence="9 10" key="1">
    <citation type="submission" date="2020-08" db="EMBL/GenBank/DDBJ databases">
        <title>Sequencing the genomes of 1000 actinobacteria strains.</title>
        <authorList>
            <person name="Klenk H.-P."/>
        </authorList>
    </citation>
    <scope>NUCLEOTIDE SEQUENCE [LARGE SCALE GENOMIC DNA]</scope>
    <source>
        <strain evidence="9 10">DSM 21065</strain>
    </source>
</reference>
<dbReference type="NCBIfam" id="NF006847">
    <property type="entry name" value="PRK09358.1-2"/>
    <property type="match status" value="1"/>
</dbReference>
<feature type="domain" description="Adenosine deaminase" evidence="8">
    <location>
        <begin position="21"/>
        <end position="367"/>
    </location>
</feature>
<dbReference type="GO" id="GO:0004000">
    <property type="term" value="F:adenosine deaminase activity"/>
    <property type="evidence" value="ECO:0007669"/>
    <property type="project" value="TreeGrafter"/>
</dbReference>
<dbReference type="GO" id="GO:0043103">
    <property type="term" value="P:hypoxanthine salvage"/>
    <property type="evidence" value="ECO:0007669"/>
    <property type="project" value="TreeGrafter"/>
</dbReference>
<dbReference type="AlphaFoldDB" id="A0A7W8ZXS0"/>
<dbReference type="FunFam" id="3.20.20.140:FF:000020">
    <property type="entry name" value="Adenosine deaminase"/>
    <property type="match status" value="1"/>
</dbReference>
<evidence type="ECO:0000256" key="1">
    <source>
        <dbReference type="ARBA" id="ARBA00001947"/>
    </source>
</evidence>